<evidence type="ECO:0000313" key="1">
    <source>
        <dbReference type="EMBL" id="BBN97513.1"/>
    </source>
</evidence>
<evidence type="ECO:0000313" key="2">
    <source>
        <dbReference type="Proteomes" id="UP000326951"/>
    </source>
</evidence>
<reference evidence="1 2" key="1">
    <citation type="submission" date="2019-09" db="EMBL/GenBank/DDBJ databases">
        <title>Complete genome sequence of Sporolactobacillus terrae 70-3.</title>
        <authorList>
            <person name="Tanaka N."/>
            <person name="Shiwa Y."/>
            <person name="Fujita N."/>
            <person name="Tanasupawat S."/>
        </authorList>
    </citation>
    <scope>NUCLEOTIDE SEQUENCE [LARGE SCALE GENOMIC DNA]</scope>
    <source>
        <strain evidence="1 2">70-3</strain>
    </source>
</reference>
<protein>
    <submittedName>
        <fullName evidence="1">Uncharacterized protein</fullName>
    </submittedName>
</protein>
<name>A0A5K7WYT8_9BACL</name>
<accession>A0A5K7WYT8</accession>
<sequence>MKTLTFKGEEFQAEKIIKTDSEVMGLVGSTVIFSFRGITDFSKFTLADGAEFDAEPASEEQQQIAEILLEQAKMKQDIATLKEASAGA</sequence>
<dbReference type="EMBL" id="AP021853">
    <property type="protein sequence ID" value="BBN97513.1"/>
    <property type="molecule type" value="Genomic_DNA"/>
</dbReference>
<dbReference type="Proteomes" id="UP000326951">
    <property type="component" value="Chromosome"/>
</dbReference>
<dbReference type="RefSeq" id="WP_152080090.1">
    <property type="nucleotide sequence ID" value="NZ_AP021853.1"/>
</dbReference>
<organism evidence="1 2">
    <name type="scientific">Sporolactobacillus terrae</name>
    <dbReference type="NCBI Taxonomy" id="269673"/>
    <lineage>
        <taxon>Bacteria</taxon>
        <taxon>Bacillati</taxon>
        <taxon>Bacillota</taxon>
        <taxon>Bacilli</taxon>
        <taxon>Bacillales</taxon>
        <taxon>Sporolactobacillaceae</taxon>
        <taxon>Sporolactobacillus</taxon>
    </lineage>
</organism>
<proteinExistence type="predicted"/>
<gene>
    <name evidence="1" type="ORF">St703_02180</name>
</gene>
<dbReference type="AlphaFoldDB" id="A0A5K7WYT8"/>